<dbReference type="InterPro" id="IPR000086">
    <property type="entry name" value="NUDIX_hydrolase_dom"/>
</dbReference>
<dbReference type="Pfam" id="PF00293">
    <property type="entry name" value="NUDIX"/>
    <property type="match status" value="1"/>
</dbReference>
<evidence type="ECO:0000256" key="1">
    <source>
        <dbReference type="ARBA" id="ARBA00001946"/>
    </source>
</evidence>
<keyword evidence="5" id="KW-1185">Reference proteome</keyword>
<dbReference type="Proteomes" id="UP000280696">
    <property type="component" value="Unassembled WGS sequence"/>
</dbReference>
<dbReference type="OrthoDB" id="2019396at2"/>
<dbReference type="AlphaFoldDB" id="A0A3A9ASB9"/>
<dbReference type="GO" id="GO:0016787">
    <property type="term" value="F:hydrolase activity"/>
    <property type="evidence" value="ECO:0007669"/>
    <property type="project" value="UniProtKB-KW"/>
</dbReference>
<dbReference type="EMBL" id="RAYQ01000014">
    <property type="protein sequence ID" value="RKI90443.1"/>
    <property type="molecule type" value="Genomic_DNA"/>
</dbReference>
<dbReference type="InterPro" id="IPR015797">
    <property type="entry name" value="NUDIX_hydrolase-like_dom_sf"/>
</dbReference>
<evidence type="ECO:0000256" key="2">
    <source>
        <dbReference type="ARBA" id="ARBA00022801"/>
    </source>
</evidence>
<reference evidence="4 5" key="1">
    <citation type="submission" date="2018-09" db="EMBL/GenBank/DDBJ databases">
        <title>Murine metabolic-syndrome-specific gut microbial biobank.</title>
        <authorList>
            <person name="Liu C."/>
        </authorList>
    </citation>
    <scope>NUCLEOTIDE SEQUENCE [LARGE SCALE GENOMIC DNA]</scope>
    <source>
        <strain evidence="4 5">0.1xD8-82</strain>
    </source>
</reference>
<gene>
    <name evidence="4" type="ORF">D7V94_13505</name>
</gene>
<dbReference type="PROSITE" id="PS51462">
    <property type="entry name" value="NUDIX"/>
    <property type="match status" value="1"/>
</dbReference>
<evidence type="ECO:0000259" key="3">
    <source>
        <dbReference type="PROSITE" id="PS51462"/>
    </source>
</evidence>
<sequence length="658" mass="73886">MKNGTNEYVQEENGRRILRMKASGEQEQKKNYDGGYQNVLTRYNTKNDSSTAYTYSAEGPVSDLELTEQYMENGLFATIIDEPAEEAVKHGYDFGLNDPDIEEFISDELDRLDWEETAATAIKWARLYGGAVIVMLVDDGCDLDEPLDWESVEEIEELLVYERAVVEPDRSSLYACNPEKVKSRGSRFRNPEFYYVNSQYGQFRVHESRCLIFRNGKLPETGFYSSYQFFGIPEHLRIQHALRETVLSHSFSVRMLERCVQAVHKMKNLSNILLTTDGQDKVLQRMELIDLARSILSSIVIDSEEEYDFKSMPLSGVKDIIDSTCNMLSAVTHIPQTILFGRSPAGENSTGESDMENYYNYVGKIQKMMLKKNLRMLLDLIFECGRKNGDIKEIPAYKVGFVPLWSLSEEEQANVDAVRATTEQTKAATAQIYVDMQALDVSEVREGLKRSEEFTINDLISEEDDLDIAGLLGIDAPREETVTEQAQNSGEDDLDKQIIMGDKTKAPCTRNASTDIHKDGDLRGTGVGILVIKDGKLLIGDRTDGMGICGPGGHIEPGEGPEDAARRETMEEFSIDLNELIPIGYLDKDVMPDGFCPAYFYLCTEYGGEPYSGGDEIQNARFVSLEEVQESSSIFPPFGLSIDVLKNILNFGGGRRDG</sequence>
<dbReference type="Pfam" id="PF06381">
    <property type="entry name" value="Phage_portal_3"/>
    <property type="match status" value="1"/>
</dbReference>
<protein>
    <submittedName>
        <fullName evidence="4">DUF1073 domain-containing protein</fullName>
    </submittedName>
</protein>
<dbReference type="Gene3D" id="3.90.79.10">
    <property type="entry name" value="Nucleoside Triphosphate Pyrophosphohydrolase"/>
    <property type="match status" value="1"/>
</dbReference>
<proteinExistence type="predicted"/>
<name>A0A3A9ASB9_9FIRM</name>
<comment type="caution">
    <text evidence="4">The sequence shown here is derived from an EMBL/GenBank/DDBJ whole genome shotgun (WGS) entry which is preliminary data.</text>
</comment>
<keyword evidence="2" id="KW-0378">Hydrolase</keyword>
<evidence type="ECO:0000313" key="5">
    <source>
        <dbReference type="Proteomes" id="UP000280696"/>
    </source>
</evidence>
<accession>A0A3A9ASB9</accession>
<comment type="cofactor">
    <cofactor evidence="1">
        <name>Mg(2+)</name>
        <dbReference type="ChEBI" id="CHEBI:18420"/>
    </cofactor>
</comment>
<dbReference type="PANTHER" id="PTHR43046:SF14">
    <property type="entry name" value="MUTT_NUDIX FAMILY PROTEIN"/>
    <property type="match status" value="1"/>
</dbReference>
<dbReference type="PANTHER" id="PTHR43046">
    <property type="entry name" value="GDP-MANNOSE MANNOSYL HYDROLASE"/>
    <property type="match status" value="1"/>
</dbReference>
<feature type="domain" description="Nudix hydrolase" evidence="3">
    <location>
        <begin position="522"/>
        <end position="646"/>
    </location>
</feature>
<dbReference type="RefSeq" id="WP_120470633.1">
    <property type="nucleotide sequence ID" value="NZ_RAYQ01000014.1"/>
</dbReference>
<dbReference type="CDD" id="cd02883">
    <property type="entry name" value="NUDIX_Hydrolase"/>
    <property type="match status" value="1"/>
</dbReference>
<evidence type="ECO:0000313" key="4">
    <source>
        <dbReference type="EMBL" id="RKI90443.1"/>
    </source>
</evidence>
<dbReference type="InterPro" id="IPR024459">
    <property type="entry name" value="Acb1-like_N"/>
</dbReference>
<organism evidence="4 5">
    <name type="scientific">Parablautia intestinalis</name>
    <dbReference type="NCBI Taxonomy" id="2320100"/>
    <lineage>
        <taxon>Bacteria</taxon>
        <taxon>Bacillati</taxon>
        <taxon>Bacillota</taxon>
        <taxon>Clostridia</taxon>
        <taxon>Lachnospirales</taxon>
        <taxon>Lachnospiraceae</taxon>
        <taxon>Parablautia</taxon>
    </lineage>
</organism>
<dbReference type="SUPFAM" id="SSF55811">
    <property type="entry name" value="Nudix"/>
    <property type="match status" value="1"/>
</dbReference>